<protein>
    <submittedName>
        <fullName evidence="1">Putative minor capsid protein</fullName>
    </submittedName>
</protein>
<evidence type="ECO:0000313" key="1">
    <source>
        <dbReference type="EMBL" id="DAE25561.1"/>
    </source>
</evidence>
<name>A0A8S5R394_9VIRU</name>
<sequence>MGLFGSITGGLLGLGASSVQNSQNRQNVRETNQMNYKINQMNNQFNERMAIQQRNWQENMWNKENAYNTASAQRQRLEEAGLNPYLMMNGGSSGVAQSAGTGATASSSGNAVMQPFQADYSGIGSSIGNIFQYELMQSEKSQLQGARQLADAKAMETLSNIDWGKLTDETRGFLKSTGLARAQLGYAKEQQEADNMAMTGLVLRAQRSGMLLDNEAKGIMNKYLDQQQQLDLSVKAADYYQRMAAGYVSYADAKKAIAEEALAAARARGQDISNKVASSIAESQIAANIAANQSSAAYHSEELRLGLPQDNARSKNIEEWYRARNEKKRYKYFDADKWVEYGTSIGNTIGNFLPRRVISKSFSRSIKP</sequence>
<proteinExistence type="predicted"/>
<accession>A0A8S5R394</accession>
<organism evidence="1">
    <name type="scientific">Microviridae sp. ct08i1</name>
    <dbReference type="NCBI Taxonomy" id="2824983"/>
    <lineage>
        <taxon>Viruses</taxon>
        <taxon>Monodnaviria</taxon>
        <taxon>Sangervirae</taxon>
        <taxon>Phixviricota</taxon>
        <taxon>Malgrandaviricetes</taxon>
        <taxon>Petitvirales</taxon>
        <taxon>Microviridae</taxon>
    </lineage>
</organism>
<dbReference type="EMBL" id="BK057813">
    <property type="protein sequence ID" value="DAE25561.1"/>
    <property type="molecule type" value="Genomic_DNA"/>
</dbReference>
<reference evidence="1" key="1">
    <citation type="journal article" date="2021" name="Proc. Natl. Acad. Sci. U.S.A.">
        <title>A Catalog of Tens of Thousands of Viruses from Human Metagenomes Reveals Hidden Associations with Chronic Diseases.</title>
        <authorList>
            <person name="Tisza M.J."/>
            <person name="Buck C.B."/>
        </authorList>
    </citation>
    <scope>NUCLEOTIDE SEQUENCE</scope>
    <source>
        <strain evidence="1">Ct08i1</strain>
    </source>
</reference>